<proteinExistence type="predicted"/>
<name>A0ABQ2JIT8_9DEIO</name>
<dbReference type="RefSeq" id="WP_189059694.1">
    <property type="nucleotide sequence ID" value="NZ_BMOR01000042.1"/>
</dbReference>
<sequence>MFTWRLAQDKRHGDALTHAELALRDTSRLTAYEQGLALRARAQVRHHLKTPGWEDDYRAAIRLGDGRARTLTTVEYSVCQLFTERHVHAIELLPTTALKARGQAMEGWVMSTKSYAHLHHAELDEAQDCLEACVRLDPA</sequence>
<comment type="caution">
    <text evidence="1">The sequence shown here is derived from an EMBL/GenBank/DDBJ whole genome shotgun (WGS) entry which is preliminary data.</text>
</comment>
<reference evidence="2" key="1">
    <citation type="journal article" date="2019" name="Int. J. Syst. Evol. Microbiol.">
        <title>The Global Catalogue of Microorganisms (GCM) 10K type strain sequencing project: providing services to taxonomists for standard genome sequencing and annotation.</title>
        <authorList>
            <consortium name="The Broad Institute Genomics Platform"/>
            <consortium name="The Broad Institute Genome Sequencing Center for Infectious Disease"/>
            <person name="Wu L."/>
            <person name="Ma J."/>
        </authorList>
    </citation>
    <scope>NUCLEOTIDE SEQUENCE [LARGE SCALE GENOMIC DNA]</scope>
    <source>
        <strain evidence="2">JCM 16918</strain>
    </source>
</reference>
<keyword evidence="2" id="KW-1185">Reference proteome</keyword>
<evidence type="ECO:0000313" key="2">
    <source>
        <dbReference type="Proteomes" id="UP000645517"/>
    </source>
</evidence>
<gene>
    <name evidence="1" type="ORF">GCM10010842_39280</name>
</gene>
<organism evidence="1 2">
    <name type="scientific">Deinococcus daejeonensis</name>
    <dbReference type="NCBI Taxonomy" id="1007098"/>
    <lineage>
        <taxon>Bacteria</taxon>
        <taxon>Thermotogati</taxon>
        <taxon>Deinococcota</taxon>
        <taxon>Deinococci</taxon>
        <taxon>Deinococcales</taxon>
        <taxon>Deinococcaceae</taxon>
        <taxon>Deinococcus</taxon>
    </lineage>
</organism>
<dbReference type="EMBL" id="BMOR01000042">
    <property type="protein sequence ID" value="GGN47639.1"/>
    <property type="molecule type" value="Genomic_DNA"/>
</dbReference>
<evidence type="ECO:0000313" key="1">
    <source>
        <dbReference type="EMBL" id="GGN47639.1"/>
    </source>
</evidence>
<accession>A0ABQ2JIT8</accession>
<dbReference type="Proteomes" id="UP000645517">
    <property type="component" value="Unassembled WGS sequence"/>
</dbReference>
<protein>
    <submittedName>
        <fullName evidence="1">Uncharacterized protein</fullName>
    </submittedName>
</protein>